<dbReference type="Gene3D" id="3.30.950.10">
    <property type="entry name" value="Methyltransferase, Cobalt-precorrin-4 Transmethylase, Domain 2"/>
    <property type="match status" value="1"/>
</dbReference>
<evidence type="ECO:0000256" key="4">
    <source>
        <dbReference type="ARBA" id="ARBA00022679"/>
    </source>
</evidence>
<organism evidence="7">
    <name type="scientific">uncultured Caudovirales phage</name>
    <dbReference type="NCBI Taxonomy" id="2100421"/>
    <lineage>
        <taxon>Viruses</taxon>
        <taxon>Duplodnaviria</taxon>
        <taxon>Heunggongvirae</taxon>
        <taxon>Uroviricota</taxon>
        <taxon>Caudoviricetes</taxon>
        <taxon>Peduoviridae</taxon>
        <taxon>Maltschvirus</taxon>
        <taxon>Maltschvirus maltsch</taxon>
    </lineage>
</organism>
<keyword evidence="4 7" id="KW-0808">Transferase</keyword>
<dbReference type="SUPFAM" id="SSF53790">
    <property type="entry name" value="Tetrapyrrole methylase"/>
    <property type="match status" value="1"/>
</dbReference>
<dbReference type="Pfam" id="PF00590">
    <property type="entry name" value="TP_methylase"/>
    <property type="match status" value="1"/>
</dbReference>
<evidence type="ECO:0000259" key="6">
    <source>
        <dbReference type="Pfam" id="PF00590"/>
    </source>
</evidence>
<gene>
    <name evidence="7" type="ORF">UFOVP828_158</name>
</gene>
<keyword evidence="5" id="KW-0949">S-adenosyl-L-methionine</keyword>
<dbReference type="PANTHER" id="PTHR46111:SF1">
    <property type="entry name" value="RIBOSOMAL RNA SMALL SUBUNIT METHYLTRANSFERASE I"/>
    <property type="match status" value="1"/>
</dbReference>
<sequence length="226" mass="25182">MAGLLTLGSVHIGNISDISFRTIRSIIDHDVIAVESLEKFNKLLLDLEIQTNAHIIEIPSCEEINAINNIVQILLNDKNVLILSDQGNAGFHDPGSGYANVALMHNIKVTAIPGPNSVITALTVSGMAHGVFIYGCYPKDSDENKEFLKKFIDTDYPIVFLCVPNNIEQVLKDTLEVFGENKHCIYSQDLTMPTETIFRCTVKEMLTKYYNNELNRESVIIIGRPT</sequence>
<keyword evidence="1" id="KW-0963">Cytoplasm</keyword>
<evidence type="ECO:0000256" key="1">
    <source>
        <dbReference type="ARBA" id="ARBA00022490"/>
    </source>
</evidence>
<keyword evidence="2" id="KW-0698">rRNA processing</keyword>
<evidence type="ECO:0000256" key="3">
    <source>
        <dbReference type="ARBA" id="ARBA00022603"/>
    </source>
</evidence>
<dbReference type="GO" id="GO:0032259">
    <property type="term" value="P:methylation"/>
    <property type="evidence" value="ECO:0007669"/>
    <property type="project" value="UniProtKB-KW"/>
</dbReference>
<dbReference type="GO" id="GO:0008168">
    <property type="term" value="F:methyltransferase activity"/>
    <property type="evidence" value="ECO:0007669"/>
    <property type="project" value="UniProtKB-KW"/>
</dbReference>
<protein>
    <submittedName>
        <fullName evidence="7">COG0313 Predicted methyltransferases</fullName>
    </submittedName>
</protein>
<accession>A0A6J5P184</accession>
<evidence type="ECO:0000313" key="7">
    <source>
        <dbReference type="EMBL" id="CAB4164862.1"/>
    </source>
</evidence>
<evidence type="ECO:0000256" key="2">
    <source>
        <dbReference type="ARBA" id="ARBA00022552"/>
    </source>
</evidence>
<dbReference type="InterPro" id="IPR000878">
    <property type="entry name" value="4pyrrol_Mease"/>
</dbReference>
<dbReference type="PANTHER" id="PTHR46111">
    <property type="entry name" value="RIBOSOMAL RNA SMALL SUBUNIT METHYLTRANSFERASE I"/>
    <property type="match status" value="1"/>
</dbReference>
<dbReference type="InterPro" id="IPR008189">
    <property type="entry name" value="rRNA_ssu_MeTfrase_I"/>
</dbReference>
<dbReference type="InterPro" id="IPR035996">
    <property type="entry name" value="4pyrrol_Methylase_sf"/>
</dbReference>
<name>A0A6J5P184_9CAUD</name>
<feature type="domain" description="Tetrapyrrole methylase" evidence="6">
    <location>
        <begin position="12"/>
        <end position="205"/>
    </location>
</feature>
<dbReference type="InterPro" id="IPR014777">
    <property type="entry name" value="4pyrrole_Mease_sub1"/>
</dbReference>
<evidence type="ECO:0000256" key="5">
    <source>
        <dbReference type="ARBA" id="ARBA00022691"/>
    </source>
</evidence>
<proteinExistence type="predicted"/>
<dbReference type="InterPro" id="IPR014776">
    <property type="entry name" value="4pyrrole_Mease_sub2"/>
</dbReference>
<keyword evidence="3 7" id="KW-0489">Methyltransferase</keyword>
<dbReference type="GO" id="GO:0006364">
    <property type="term" value="P:rRNA processing"/>
    <property type="evidence" value="ECO:0007669"/>
    <property type="project" value="UniProtKB-KW"/>
</dbReference>
<dbReference type="Gene3D" id="3.40.1010.10">
    <property type="entry name" value="Cobalt-precorrin-4 Transmethylase, Domain 1"/>
    <property type="match status" value="1"/>
</dbReference>
<dbReference type="EMBL" id="LR796766">
    <property type="protein sequence ID" value="CAB4164862.1"/>
    <property type="molecule type" value="Genomic_DNA"/>
</dbReference>
<reference evidence="7" key="1">
    <citation type="submission" date="2020-04" db="EMBL/GenBank/DDBJ databases">
        <authorList>
            <person name="Chiriac C."/>
            <person name="Salcher M."/>
            <person name="Ghai R."/>
            <person name="Kavagutti S V."/>
        </authorList>
    </citation>
    <scope>NUCLEOTIDE SEQUENCE</scope>
</reference>